<organism evidence="2 3">
    <name type="scientific">Candidatus Segetimicrobium genomatis</name>
    <dbReference type="NCBI Taxonomy" id="2569760"/>
    <lineage>
        <taxon>Bacteria</taxon>
        <taxon>Bacillati</taxon>
        <taxon>Candidatus Sysuimicrobiota</taxon>
        <taxon>Candidatus Sysuimicrobiia</taxon>
        <taxon>Candidatus Sysuimicrobiales</taxon>
        <taxon>Candidatus Segetimicrobiaceae</taxon>
        <taxon>Candidatus Segetimicrobium</taxon>
    </lineage>
</organism>
<reference evidence="3 4" key="1">
    <citation type="journal article" date="2019" name="Nat. Microbiol.">
        <title>Mediterranean grassland soil C-N compound turnover is dependent on rainfall and depth, and is mediated by genomically divergent microorganisms.</title>
        <authorList>
            <person name="Diamond S."/>
            <person name="Andeer P.F."/>
            <person name="Li Z."/>
            <person name="Crits-Christoph A."/>
            <person name="Burstein D."/>
            <person name="Anantharaman K."/>
            <person name="Lane K.R."/>
            <person name="Thomas B.C."/>
            <person name="Pan C."/>
            <person name="Northen T.R."/>
            <person name="Banfield J.F."/>
        </authorList>
    </citation>
    <scope>NUCLEOTIDE SEQUENCE [LARGE SCALE GENOMIC DNA]</scope>
    <source>
        <strain evidence="2">NP_1</strain>
        <strain evidence="1">NP_2</strain>
    </source>
</reference>
<proteinExistence type="predicted"/>
<protein>
    <recommendedName>
        <fullName evidence="5">Bacteriocin-protection protein</fullName>
    </recommendedName>
</protein>
<evidence type="ECO:0000313" key="2">
    <source>
        <dbReference type="EMBL" id="TMJ09255.1"/>
    </source>
</evidence>
<evidence type="ECO:0000313" key="4">
    <source>
        <dbReference type="Proteomes" id="UP000318661"/>
    </source>
</evidence>
<comment type="caution">
    <text evidence="2">The sequence shown here is derived from an EMBL/GenBank/DDBJ whole genome shotgun (WGS) entry which is preliminary data.</text>
</comment>
<name>A0A537LMK9_9BACT</name>
<accession>A0A537LMK9</accession>
<evidence type="ECO:0000313" key="1">
    <source>
        <dbReference type="EMBL" id="TMJ02282.1"/>
    </source>
</evidence>
<dbReference type="Proteomes" id="UP000318661">
    <property type="component" value="Unassembled WGS sequence"/>
</dbReference>
<dbReference type="Proteomes" id="UP000315217">
    <property type="component" value="Unassembled WGS sequence"/>
</dbReference>
<dbReference type="EMBL" id="VBAI01000164">
    <property type="protein sequence ID" value="TMJ09255.1"/>
    <property type="molecule type" value="Genomic_DNA"/>
</dbReference>
<evidence type="ECO:0000313" key="3">
    <source>
        <dbReference type="Proteomes" id="UP000315217"/>
    </source>
</evidence>
<dbReference type="EMBL" id="VBAJ01000308">
    <property type="protein sequence ID" value="TMJ02282.1"/>
    <property type="molecule type" value="Genomic_DNA"/>
</dbReference>
<dbReference type="AlphaFoldDB" id="A0A537LMK9"/>
<evidence type="ECO:0008006" key="5">
    <source>
        <dbReference type="Google" id="ProtNLM"/>
    </source>
</evidence>
<gene>
    <name evidence="2" type="ORF">E6G98_10200</name>
    <name evidence="1" type="ORF">E6G99_12335</name>
</gene>
<dbReference type="Pfam" id="PF13376">
    <property type="entry name" value="OmdA"/>
    <property type="match status" value="1"/>
</dbReference>
<sequence length="188" mass="22672">MKVTKTLYVTTRKAWRAWLSKHHRRAGEIWLVFYRKESGKPRIAYNDAVEEALCFGWIDSTVKRLDAQRFAQRFSPRNPKTPYSQSNRERLRRLLRQGKVIKEVRATLRTLGREEKFRIPPDILAAIKADKGAWRHFQKFSDRYKRIRVGFIDSARRRPREFRKRLDYFVKMTARNRQFGFGGIEKYF</sequence>